<evidence type="ECO:0000256" key="1">
    <source>
        <dbReference type="SAM" id="Coils"/>
    </source>
</evidence>
<keyword evidence="5" id="KW-1185">Reference proteome</keyword>
<feature type="compositionally biased region" description="Polar residues" evidence="2">
    <location>
        <begin position="67"/>
        <end position="77"/>
    </location>
</feature>
<dbReference type="SUPFAM" id="SSF46565">
    <property type="entry name" value="Chaperone J-domain"/>
    <property type="match status" value="1"/>
</dbReference>
<feature type="compositionally biased region" description="Basic and acidic residues" evidence="2">
    <location>
        <begin position="239"/>
        <end position="249"/>
    </location>
</feature>
<feature type="compositionally biased region" description="Polar residues" evidence="2">
    <location>
        <begin position="1119"/>
        <end position="1132"/>
    </location>
</feature>
<protein>
    <recommendedName>
        <fullName evidence="3">J domain-containing protein</fullName>
    </recommendedName>
</protein>
<feature type="region of interest" description="Disordered" evidence="2">
    <location>
        <begin position="314"/>
        <end position="404"/>
    </location>
</feature>
<dbReference type="PANTHER" id="PTHR45181">
    <property type="entry name" value="HEAT SHOCK PROTEIN DNAJ WITH TETRATRICOPEPTIDE REPEAT-CONTAINING PROTEIN"/>
    <property type="match status" value="1"/>
</dbReference>
<feature type="region of interest" description="Disordered" evidence="2">
    <location>
        <begin position="1004"/>
        <end position="1023"/>
    </location>
</feature>
<feature type="coiled-coil region" evidence="1">
    <location>
        <begin position="1663"/>
        <end position="1690"/>
    </location>
</feature>
<dbReference type="OrthoDB" id="10250354at2759"/>
<dbReference type="Pfam" id="PF00226">
    <property type="entry name" value="DnaJ"/>
    <property type="match status" value="1"/>
</dbReference>
<feature type="region of interest" description="Disordered" evidence="2">
    <location>
        <begin position="43"/>
        <end position="111"/>
    </location>
</feature>
<dbReference type="PROSITE" id="PS00636">
    <property type="entry name" value="DNAJ_1"/>
    <property type="match status" value="1"/>
</dbReference>
<gene>
    <name evidence="4" type="ORF">KP509_28G058300</name>
</gene>
<dbReference type="PRINTS" id="PR00625">
    <property type="entry name" value="JDOMAIN"/>
</dbReference>
<accession>A0A8T2RCL6</accession>
<dbReference type="SMART" id="SM00271">
    <property type="entry name" value="DnaJ"/>
    <property type="match status" value="1"/>
</dbReference>
<dbReference type="Gene3D" id="1.25.40.10">
    <property type="entry name" value="Tetratricopeptide repeat domain"/>
    <property type="match status" value="2"/>
</dbReference>
<organism evidence="4 5">
    <name type="scientific">Ceratopteris richardii</name>
    <name type="common">Triangle waterfern</name>
    <dbReference type="NCBI Taxonomy" id="49495"/>
    <lineage>
        <taxon>Eukaryota</taxon>
        <taxon>Viridiplantae</taxon>
        <taxon>Streptophyta</taxon>
        <taxon>Embryophyta</taxon>
        <taxon>Tracheophyta</taxon>
        <taxon>Polypodiopsida</taxon>
        <taxon>Polypodiidae</taxon>
        <taxon>Polypodiales</taxon>
        <taxon>Pteridineae</taxon>
        <taxon>Pteridaceae</taxon>
        <taxon>Parkerioideae</taxon>
        <taxon>Ceratopteris</taxon>
    </lineage>
</organism>
<feature type="compositionally biased region" description="Basic and acidic residues" evidence="2">
    <location>
        <begin position="215"/>
        <end position="228"/>
    </location>
</feature>
<feature type="compositionally biased region" description="Low complexity" evidence="2">
    <location>
        <begin position="325"/>
        <end position="334"/>
    </location>
</feature>
<dbReference type="SUPFAM" id="SSF48452">
    <property type="entry name" value="TPR-like"/>
    <property type="match status" value="2"/>
</dbReference>
<feature type="region of interest" description="Disordered" evidence="2">
    <location>
        <begin position="1"/>
        <end position="22"/>
    </location>
</feature>
<evidence type="ECO:0000256" key="2">
    <source>
        <dbReference type="SAM" id="MobiDB-lite"/>
    </source>
</evidence>
<evidence type="ECO:0000259" key="3">
    <source>
        <dbReference type="PROSITE" id="PS50076"/>
    </source>
</evidence>
<dbReference type="InterPro" id="IPR011990">
    <property type="entry name" value="TPR-like_helical_dom_sf"/>
</dbReference>
<comment type="caution">
    <text evidence="4">The sequence shown here is derived from an EMBL/GenBank/DDBJ whole genome shotgun (WGS) entry which is preliminary data.</text>
</comment>
<dbReference type="CDD" id="cd06257">
    <property type="entry name" value="DnaJ"/>
    <property type="match status" value="1"/>
</dbReference>
<dbReference type="Proteomes" id="UP000825935">
    <property type="component" value="Chromosome 28"/>
</dbReference>
<dbReference type="InterPro" id="IPR019734">
    <property type="entry name" value="TPR_rpt"/>
</dbReference>
<feature type="compositionally biased region" description="Basic residues" evidence="2">
    <location>
        <begin position="1005"/>
        <end position="1019"/>
    </location>
</feature>
<feature type="region of interest" description="Disordered" evidence="2">
    <location>
        <begin position="213"/>
        <end position="254"/>
    </location>
</feature>
<reference evidence="4" key="1">
    <citation type="submission" date="2021-08" db="EMBL/GenBank/DDBJ databases">
        <title>WGS assembly of Ceratopteris richardii.</title>
        <authorList>
            <person name="Marchant D.B."/>
            <person name="Chen G."/>
            <person name="Jenkins J."/>
            <person name="Shu S."/>
            <person name="Leebens-Mack J."/>
            <person name="Grimwood J."/>
            <person name="Schmutz J."/>
            <person name="Soltis P."/>
            <person name="Soltis D."/>
            <person name="Chen Z.-H."/>
        </authorList>
    </citation>
    <scope>NUCLEOTIDE SEQUENCE</scope>
    <source>
        <strain evidence="4">Whitten #5841</strain>
        <tissue evidence="4">Leaf</tissue>
    </source>
</reference>
<dbReference type="InterPro" id="IPR018253">
    <property type="entry name" value="DnaJ_domain_CS"/>
</dbReference>
<name>A0A8T2RCL6_CERRI</name>
<dbReference type="PROSITE" id="PS50076">
    <property type="entry name" value="DNAJ_2"/>
    <property type="match status" value="1"/>
</dbReference>
<sequence>MTSQFGEWPSNGSGNGRHFACQGITQQPGSFYNGNISSSVWGNPPTPPLWRDATSASSVRPSGIASEHSQSATSFRVQSPDVKEDSASRWGHSFSFGPRSTAQHSTSSPFTFGFPDPPASSFLHASNKNTEKALSSESSHAAKSIDDIGFQNTDRIGLMKDLGGSSTNCCKSNQENAKEKVYSLEDLSAKWSSILQAQSGLFSSTNGALEQSLAGDREVESDGQHHSQDGYSEPSLNSELHKTSSKDESTTEEFEINSNICLDSSKSEAESYLFRKEDVNQQTGSFRFDNCCDPGSFVFGSSSVQGTSDNVVFSHQKTCRPPPRNNSKSRSMSARARKHSISIKQSSSTAAMDKPFQQESLKNRKDDSISSNSVFRFTIGAGDPTTQSKGRGDREVSCEPASYEPPLFFPSTPSNLSNDRGYPSALNGEISQQTNSKDAKLSSNHFNVCHPFPVNQDASCMSSFKASASKYVSNCGGFAKKHDNREIRNGVPSFAETSRSFMGTKTNCGESKLTEFNLNSPGKLTAEDLPEKSAKGGKFSEDIKRQKENQEPNFNFGCQKGSRPFVFGLCRTSDTRSTGSTPDSMMKNEPTLKVTEESKVLEHLISKLEERMASLGMSCNETGEEETASGGQEEITLEHLISKLMERMTSLGMFCNKMGEQEAAYGQEECMSNDYLFNKFQKDNEEKEKAAHLYDSTSGAFEKSAVCNASIEKLIGRFTRLVKVQGLNKSFNGIASGSSSSNCRDIDENAVKDAIMGLCDRISNLGYAEGKESNCNERKCSQNEVQTRDSPSDNSILSAVEELSKQIAELGKAVRDKKDNGHSSSRLQQCDSIAQSVEELRQRIKDLGSIDVKKESCTAKSESEGDKKTQQNVFVFGDCHRASQNGIEIPYFSFGKEFINSNGSSTENVQYNPFSSGSSSTGNIQGNVFVNTPQTNLFQSKEARTFPAPNPFDLGQHSGKSDAHISTGLFSFQSSSCSDGARGDKFVGNFKFHGSEIPLKERPVQRKHGKVHPHSKSYGKSKLSGSRTSTCYTSASYSPGSPMDFSPCAVEGTSSSSGFGAFGKPSYQNSSDMQLNEAGTMNLEEIKMKISNLTVGNNKGVYESGPNIEDIRIRTSNLSVGNESAREQSGNLDPTAEELNPFSLQNKKGTWKRAPRKETNGQRFTMGQGLNSQALSRSQNSSMGFSSSDRGTSPFLYVADLNEVVKERPRQFAEQNHCSVMNENAPNGKTTNSMDFKESQKLPSISSFTRETATSSPSANSVAAEQLCEKWRLRGNQAYAKGEYQKAEDYYTRGAKSILRGEKSENCIRASMLCYSNRAATRMALGRVREALADCKQALVLDSSFIRGRLRAGSCYLALGESKSAAAVFTECSKLAKERSPCDLRLLEEAADGVRKCENLDNLFLRVSELLQSETCEDASLALQLIDKALIVSPYFDAVQEMKAQALFLHRKFEDVVQHCQETLPAAEENHGAKHQDASQEKHSINLYLWRWRMCGKAFFQLGKLDESLSYITKYKESALGLSSIGFIFDSEANLESVGMLESLIFDLIRHKAAGNEAFRAGRHTEALEHYTAALSCNSDSRPFNAVCFCNRAAASQALGHVTDAIADCSRAIVLDPCYVKAISRRATLHEIIRDYGQTCNDLRRLILLLEAREAGSRSPKSAKSASKSSVELKQARDRLERAMNEMKKDCTVDHYLILGLDFSCNSSDIKKAYRKAALKHHPDKAGQFLAKGETGDDGSLWREVGDEVRRDAERLFKLIGESYAILSDPSKRAKYDLKHQNSKSGNETHQTDRKTESPYEKAGQRYHERKEFWGGYSYKYQRWQNDPDAAEPDTFSGRATAASSSSRGRGYRGGKSNFYWDDY</sequence>
<feature type="compositionally biased region" description="Low complexity" evidence="2">
    <location>
        <begin position="1837"/>
        <end position="1849"/>
    </location>
</feature>
<feature type="domain" description="J" evidence="3">
    <location>
        <begin position="1694"/>
        <end position="1780"/>
    </location>
</feature>
<feature type="compositionally biased region" description="Basic and acidic residues" evidence="2">
    <location>
        <begin position="1790"/>
        <end position="1805"/>
    </location>
</feature>
<dbReference type="InterPro" id="IPR001623">
    <property type="entry name" value="DnaJ_domain"/>
</dbReference>
<dbReference type="EMBL" id="CM035433">
    <property type="protein sequence ID" value="KAH7294139.1"/>
    <property type="molecule type" value="Genomic_DNA"/>
</dbReference>
<dbReference type="PANTHER" id="PTHR45181:SF4">
    <property type="entry name" value="HEAT SHOCK PROTEIN DNAJ WITH TETRATRICOPEPTIDE REPEAT-CONTAINING PROTEIN"/>
    <property type="match status" value="1"/>
</dbReference>
<evidence type="ECO:0000313" key="5">
    <source>
        <dbReference type="Proteomes" id="UP000825935"/>
    </source>
</evidence>
<feature type="region of interest" description="Disordered" evidence="2">
    <location>
        <begin position="1119"/>
        <end position="1138"/>
    </location>
</feature>
<dbReference type="InterPro" id="IPR036869">
    <property type="entry name" value="J_dom_sf"/>
</dbReference>
<keyword evidence="1" id="KW-0175">Coiled coil</keyword>
<feature type="region of interest" description="Disordered" evidence="2">
    <location>
        <begin position="1776"/>
        <end position="1805"/>
    </location>
</feature>
<dbReference type="SMART" id="SM00028">
    <property type="entry name" value="TPR"/>
    <property type="match status" value="6"/>
</dbReference>
<feature type="region of interest" description="Disordered" evidence="2">
    <location>
        <begin position="1828"/>
        <end position="1864"/>
    </location>
</feature>
<proteinExistence type="predicted"/>
<feature type="compositionally biased region" description="Polar residues" evidence="2">
    <location>
        <begin position="98"/>
        <end position="110"/>
    </location>
</feature>
<feature type="region of interest" description="Disordered" evidence="2">
    <location>
        <begin position="1162"/>
        <end position="1189"/>
    </location>
</feature>
<dbReference type="Gene3D" id="1.10.287.110">
    <property type="entry name" value="DnaJ domain"/>
    <property type="match status" value="1"/>
</dbReference>
<evidence type="ECO:0000313" key="4">
    <source>
        <dbReference type="EMBL" id="KAH7294139.1"/>
    </source>
</evidence>